<dbReference type="KEGG" id="jeo:JMA_40760"/>
<protein>
    <submittedName>
        <fullName evidence="3">Uncharacterized protein</fullName>
    </submittedName>
</protein>
<feature type="transmembrane region" description="Helical" evidence="2">
    <location>
        <begin position="65"/>
        <end position="85"/>
    </location>
</feature>
<geneLocation type="plasmid" evidence="4"/>
<feature type="transmembrane region" description="Helical" evidence="2">
    <location>
        <begin position="6"/>
        <end position="26"/>
    </location>
</feature>
<gene>
    <name evidence="3" type="ORF">JMA_40760</name>
</gene>
<dbReference type="HOGENOM" id="CLU_844078_0_0_9"/>
<accession>A0A0B5AZN7</accession>
<dbReference type="Proteomes" id="UP000031449">
    <property type="component" value="Plasmid unnamed"/>
</dbReference>
<feature type="coiled-coil region" evidence="1">
    <location>
        <begin position="286"/>
        <end position="313"/>
    </location>
</feature>
<evidence type="ECO:0000256" key="2">
    <source>
        <dbReference type="SAM" id="Phobius"/>
    </source>
</evidence>
<name>A0A0B5AZN7_9BACL</name>
<proteinExistence type="predicted"/>
<evidence type="ECO:0000313" key="3">
    <source>
        <dbReference type="EMBL" id="AJD93394.1"/>
    </source>
</evidence>
<dbReference type="EMBL" id="CP009417">
    <property type="protein sequence ID" value="AJD93394.1"/>
    <property type="molecule type" value="Genomic_DNA"/>
</dbReference>
<dbReference type="BioCyc" id="JESP1508404:G14D9-13360-MONOMER"/>
<keyword evidence="1" id="KW-0175">Coiled coil</keyword>
<keyword evidence="4" id="KW-1185">Reference proteome</keyword>
<keyword evidence="2" id="KW-1133">Transmembrane helix</keyword>
<dbReference type="AlphaFoldDB" id="A0A0B5AZN7"/>
<evidence type="ECO:0000313" key="4">
    <source>
        <dbReference type="Proteomes" id="UP000031449"/>
    </source>
</evidence>
<keyword evidence="3" id="KW-0614">Plasmid</keyword>
<keyword evidence="2" id="KW-0812">Transmembrane</keyword>
<reference evidence="3 4" key="1">
    <citation type="submission" date="2014-08" db="EMBL/GenBank/DDBJ databases">
        <title>Complete genome of a marine bacteria Jeotgalibacillus malaysiensis.</title>
        <authorList>
            <person name="Yaakop A.S."/>
            <person name="Chan K.-G."/>
            <person name="Goh K.M."/>
        </authorList>
    </citation>
    <scope>NUCLEOTIDE SEQUENCE [LARGE SCALE GENOMIC DNA]</scope>
    <source>
        <strain evidence="3 4">D5</strain>
        <plasmid evidence="4">Plasmid</plasmid>
    </source>
</reference>
<evidence type="ECO:0000256" key="1">
    <source>
        <dbReference type="SAM" id="Coils"/>
    </source>
</evidence>
<organism evidence="3 4">
    <name type="scientific">Jeotgalibacillus malaysiensis</name>
    <dbReference type="NCBI Taxonomy" id="1508404"/>
    <lineage>
        <taxon>Bacteria</taxon>
        <taxon>Bacillati</taxon>
        <taxon>Bacillota</taxon>
        <taxon>Bacilli</taxon>
        <taxon>Bacillales</taxon>
        <taxon>Caryophanaceae</taxon>
        <taxon>Jeotgalibacillus</taxon>
    </lineage>
</organism>
<sequence>MHTFWIVLIASAFITAGLNWLTPVVIKYRLKGYGVDRTVSTYRKRVKEQKKNYIKKIVEVDQANGVIASIIIPPMVMIVLGSFMAMTWKPLLLLIFFYLLYQIPFILKHLFSKHIRTYMLIDEKALVVVSEYPSLGVMNWELTEEDFDKYMKMPLTRSDYLKELDAFSDLAIQFVKLRETLEATRYQNILTLSNEKKEEHREMVKKHEERYEELKNELFDVDKVWKYSIGVLEQPGIDFLNKEFEKKEVQTMPVSVSNEQVSPAIEELLKLANDPTVEESLRMYAMDTVKEILAKTEEEKARYQAEYKKDDAMSTIVAARNMHKLPIEK</sequence>
<feature type="coiled-coil region" evidence="1">
    <location>
        <begin position="190"/>
        <end position="224"/>
    </location>
</feature>
<keyword evidence="2" id="KW-0472">Membrane</keyword>
<feature type="transmembrane region" description="Helical" evidence="2">
    <location>
        <begin position="91"/>
        <end position="111"/>
    </location>
</feature>